<dbReference type="SUPFAM" id="SSF82784">
    <property type="entry name" value="OsmC-like"/>
    <property type="match status" value="1"/>
</dbReference>
<dbReference type="InterPro" id="IPR019953">
    <property type="entry name" value="OHR"/>
</dbReference>
<dbReference type="EMBL" id="JABFXE010000453">
    <property type="protein sequence ID" value="NUQ88984.1"/>
    <property type="molecule type" value="Genomic_DNA"/>
</dbReference>
<dbReference type="InterPro" id="IPR003718">
    <property type="entry name" value="OsmC/Ohr_fam"/>
</dbReference>
<sequence>MEPLYVAHAVSSGEGRNGHVATDDGLIALDHALQKALGGPGGLTNPEQLFAAGYAACFHSALQAVARAAKVDLGASSVEASVGIGKEGEGFGLNAILEVSTPGAPRETARALVEKAHQVCPYSNATRGNIVVEIDLVQAAGE</sequence>
<organism evidence="2 3">
    <name type="scientific">Glycomyces artemisiae</name>
    <dbReference type="NCBI Taxonomy" id="1076443"/>
    <lineage>
        <taxon>Bacteria</taxon>
        <taxon>Bacillati</taxon>
        <taxon>Actinomycetota</taxon>
        <taxon>Actinomycetes</taxon>
        <taxon>Glycomycetales</taxon>
        <taxon>Glycomycetaceae</taxon>
        <taxon>Glycomyces</taxon>
    </lineage>
</organism>
<dbReference type="PANTHER" id="PTHR33797">
    <property type="entry name" value="ORGANIC HYDROPEROXIDE RESISTANCE PROTEIN-LIKE"/>
    <property type="match status" value="1"/>
</dbReference>
<dbReference type="GO" id="GO:0006979">
    <property type="term" value="P:response to oxidative stress"/>
    <property type="evidence" value="ECO:0007669"/>
    <property type="project" value="InterPro"/>
</dbReference>
<dbReference type="InterPro" id="IPR015946">
    <property type="entry name" value="KH_dom-like_a/b"/>
</dbReference>
<evidence type="ECO:0000256" key="1">
    <source>
        <dbReference type="ARBA" id="ARBA00007378"/>
    </source>
</evidence>
<name>A0A850C3S4_9ACTN</name>
<dbReference type="Pfam" id="PF02566">
    <property type="entry name" value="OsmC"/>
    <property type="match status" value="1"/>
</dbReference>
<gene>
    <name evidence="2" type="ORF">HOQ43_11035</name>
</gene>
<protein>
    <submittedName>
        <fullName evidence="2">Organic hydroperoxide resistance protein</fullName>
    </submittedName>
</protein>
<dbReference type="Proteomes" id="UP000574690">
    <property type="component" value="Unassembled WGS sequence"/>
</dbReference>
<dbReference type="NCBIfam" id="TIGR03561">
    <property type="entry name" value="organ_hyd_perox"/>
    <property type="match status" value="1"/>
</dbReference>
<comment type="similarity">
    <text evidence="1">Belongs to the OsmC/Ohr family.</text>
</comment>
<dbReference type="Gene3D" id="2.20.25.10">
    <property type="match status" value="1"/>
</dbReference>
<comment type="caution">
    <text evidence="2">The sequence shown here is derived from an EMBL/GenBank/DDBJ whole genome shotgun (WGS) entry which is preliminary data.</text>
</comment>
<dbReference type="InterPro" id="IPR036102">
    <property type="entry name" value="OsmC/Ohrsf"/>
</dbReference>
<accession>A0A850C3S4</accession>
<reference evidence="2 3" key="1">
    <citation type="submission" date="2020-05" db="EMBL/GenBank/DDBJ databases">
        <title>DNA-SIP metagenomic assembled genomes.</title>
        <authorList>
            <person name="Yu J."/>
        </authorList>
    </citation>
    <scope>NUCLEOTIDE SEQUENCE [LARGE SCALE GENOMIC DNA]</scope>
    <source>
        <strain evidence="2">Bin5.27</strain>
    </source>
</reference>
<dbReference type="PANTHER" id="PTHR33797:SF2">
    <property type="entry name" value="ORGANIC HYDROPEROXIDE RESISTANCE PROTEIN-LIKE"/>
    <property type="match status" value="1"/>
</dbReference>
<dbReference type="AlphaFoldDB" id="A0A850C3S4"/>
<proteinExistence type="inferred from homology"/>
<dbReference type="Gene3D" id="3.30.300.20">
    <property type="match status" value="1"/>
</dbReference>
<evidence type="ECO:0000313" key="2">
    <source>
        <dbReference type="EMBL" id="NUQ88984.1"/>
    </source>
</evidence>
<evidence type="ECO:0000313" key="3">
    <source>
        <dbReference type="Proteomes" id="UP000574690"/>
    </source>
</evidence>